<name>A0A133KGF0_HEYCO</name>
<keyword evidence="10 17" id="KW-0418">Kinase</keyword>
<evidence type="ECO:0000256" key="12">
    <source>
        <dbReference type="ARBA" id="ARBA00022977"/>
    </source>
</evidence>
<comment type="pathway">
    <text evidence="13">Cofactor biosynthesis; thiamine diphosphate biosynthesis; 4-amino-2-methyl-5-diphosphomethylpyrimidine from 5-amino-1-(5-phospho-D-ribosyl)imidazole: step 2/3.</text>
</comment>
<dbReference type="GO" id="GO:0005524">
    <property type="term" value="F:ATP binding"/>
    <property type="evidence" value="ECO:0007669"/>
    <property type="project" value="UniProtKB-KW"/>
</dbReference>
<evidence type="ECO:0000256" key="14">
    <source>
        <dbReference type="ARBA" id="ARBA00042102"/>
    </source>
</evidence>
<dbReference type="RefSeq" id="WP_061087086.1">
    <property type="nucleotide sequence ID" value="NZ_KQ955899.1"/>
</dbReference>
<evidence type="ECO:0000256" key="3">
    <source>
        <dbReference type="ARBA" id="ARBA00004769"/>
    </source>
</evidence>
<evidence type="ECO:0000256" key="9">
    <source>
        <dbReference type="ARBA" id="ARBA00022741"/>
    </source>
</evidence>
<comment type="caution">
    <text evidence="17">The sequence shown here is derived from an EMBL/GenBank/DDBJ whole genome shotgun (WGS) entry which is preliminary data.</text>
</comment>
<proteinExistence type="inferred from homology"/>
<dbReference type="PATRIC" id="fig|1398.22.peg.2951"/>
<evidence type="ECO:0000313" key="17">
    <source>
        <dbReference type="EMBL" id="KWZ78663.1"/>
    </source>
</evidence>
<dbReference type="Gene3D" id="3.40.1190.20">
    <property type="match status" value="1"/>
</dbReference>
<organism evidence="17 18">
    <name type="scientific">Heyndrickxia coagulans</name>
    <name type="common">Weizmannia coagulans</name>
    <dbReference type="NCBI Taxonomy" id="1398"/>
    <lineage>
        <taxon>Bacteria</taxon>
        <taxon>Bacillati</taxon>
        <taxon>Bacillota</taxon>
        <taxon>Bacilli</taxon>
        <taxon>Bacillales</taxon>
        <taxon>Bacillaceae</taxon>
        <taxon>Heyndrickxia</taxon>
    </lineage>
</organism>
<reference evidence="18" key="1">
    <citation type="submission" date="2016-01" db="EMBL/GenBank/DDBJ databases">
        <authorList>
            <person name="Mitreva M."/>
            <person name="Pepin K.H."/>
            <person name="Mihindukulasuriya K.A."/>
            <person name="Fulton R."/>
            <person name="Fronick C."/>
            <person name="O'Laughlin M."/>
            <person name="Miner T."/>
            <person name="Herter B."/>
            <person name="Rosa B.A."/>
            <person name="Cordes M."/>
            <person name="Tomlinson C."/>
            <person name="Wollam A."/>
            <person name="Palsikar V.B."/>
            <person name="Mardis E.R."/>
            <person name="Wilson R.K."/>
        </authorList>
    </citation>
    <scope>NUCLEOTIDE SEQUENCE [LARGE SCALE GENOMIC DNA]</scope>
    <source>
        <strain evidence="18">GED7749B</strain>
    </source>
</reference>
<evidence type="ECO:0000256" key="13">
    <source>
        <dbReference type="ARBA" id="ARBA00037917"/>
    </source>
</evidence>
<protein>
    <recommendedName>
        <fullName evidence="7">Hydroxymethylpyrimidine/phosphomethylpyrimidine kinase</fullName>
        <ecNumber evidence="5">2.7.1.49</ecNumber>
        <ecNumber evidence="6">2.7.4.7</ecNumber>
    </recommendedName>
    <alternativeName>
        <fullName evidence="14">Hydroxymethylpyrimidine kinase</fullName>
    </alternativeName>
    <alternativeName>
        <fullName evidence="15">Hydroxymethylpyrimidine phosphate kinase</fullName>
    </alternativeName>
</protein>
<keyword evidence="11" id="KW-0067">ATP-binding</keyword>
<feature type="domain" description="Pyridoxamine kinase/Phosphomethylpyrimidine kinase" evidence="16">
    <location>
        <begin position="12"/>
        <end position="257"/>
    </location>
</feature>
<evidence type="ECO:0000256" key="11">
    <source>
        <dbReference type="ARBA" id="ARBA00022840"/>
    </source>
</evidence>
<comment type="pathway">
    <text evidence="3">Cofactor biosynthesis; thiamine diphosphate biosynthesis; 4-amino-2-methyl-5-diphosphomethylpyrimidine from 5-amino-1-(5-phospho-D-ribosyl)imidazole: step 3/3.</text>
</comment>
<evidence type="ECO:0000256" key="10">
    <source>
        <dbReference type="ARBA" id="ARBA00022777"/>
    </source>
</evidence>
<dbReference type="GO" id="GO:0008902">
    <property type="term" value="F:hydroxymethylpyrimidine kinase activity"/>
    <property type="evidence" value="ECO:0007669"/>
    <property type="project" value="UniProtKB-EC"/>
</dbReference>
<keyword evidence="9" id="KW-0547">Nucleotide-binding</keyword>
<evidence type="ECO:0000256" key="5">
    <source>
        <dbReference type="ARBA" id="ARBA00012135"/>
    </source>
</evidence>
<dbReference type="FunFam" id="3.40.1190.20:FF:000003">
    <property type="entry name" value="Phosphomethylpyrimidine kinase ThiD"/>
    <property type="match status" value="1"/>
</dbReference>
<dbReference type="PANTHER" id="PTHR20858:SF17">
    <property type="entry name" value="HYDROXYMETHYLPYRIMIDINE_PHOSPHOMETHYLPYRIMIDINE KINASE THI20-RELATED"/>
    <property type="match status" value="1"/>
</dbReference>
<sequence length="272" mass="29220">MRPQVLTIAGTDSGGGAGIQADLKTFEERGVYGMSVIVAVTAQNTKGVQGIFPMPVDSIVSQMESIADDFSIAALKTGMLFDAERIEAVVDGIKRFKWRPLVVDPVMIAKGGTHLVAPEAIATIKKKLVPVADVITPNTPEAEVLSEMTIRTDQDREHAARLILKRGAGAVLLKGGHDLVTSETVRDCLVTREQTIWLESKRIDTVHTHGTGCTLSSLITAELAKGHPLEDSVKTAKKLLTRAISESPGIGHGHGPIAHWVLRDEDGERLQS</sequence>
<dbReference type="GO" id="GO:0009228">
    <property type="term" value="P:thiamine biosynthetic process"/>
    <property type="evidence" value="ECO:0007669"/>
    <property type="project" value="UniProtKB-KW"/>
</dbReference>
<dbReference type="AlphaFoldDB" id="A0A133KGF0"/>
<keyword evidence="8" id="KW-0808">Transferase</keyword>
<gene>
    <name evidence="17" type="ORF">HMPREF3213_02947</name>
</gene>
<dbReference type="InterPro" id="IPR013749">
    <property type="entry name" value="PM/HMP-P_kinase-1"/>
</dbReference>
<dbReference type="Proteomes" id="UP000070376">
    <property type="component" value="Unassembled WGS sequence"/>
</dbReference>
<evidence type="ECO:0000313" key="18">
    <source>
        <dbReference type="Proteomes" id="UP000070376"/>
    </source>
</evidence>
<evidence type="ECO:0000256" key="4">
    <source>
        <dbReference type="ARBA" id="ARBA00009879"/>
    </source>
</evidence>
<dbReference type="PANTHER" id="PTHR20858">
    <property type="entry name" value="PHOSPHOMETHYLPYRIMIDINE KINASE"/>
    <property type="match status" value="1"/>
</dbReference>
<dbReference type="InterPro" id="IPR029056">
    <property type="entry name" value="Ribokinase-like"/>
</dbReference>
<dbReference type="EMBL" id="LRPN01000139">
    <property type="protein sequence ID" value="KWZ78663.1"/>
    <property type="molecule type" value="Genomic_DNA"/>
</dbReference>
<dbReference type="EC" id="2.7.1.49" evidence="5"/>
<comment type="catalytic activity">
    <reaction evidence="1">
        <text>4-amino-5-hydroxymethyl-2-methylpyrimidine + ATP = 4-amino-2-methyl-5-(phosphooxymethyl)pyrimidine + ADP + H(+)</text>
        <dbReference type="Rhea" id="RHEA:23096"/>
        <dbReference type="ChEBI" id="CHEBI:15378"/>
        <dbReference type="ChEBI" id="CHEBI:16892"/>
        <dbReference type="ChEBI" id="CHEBI:30616"/>
        <dbReference type="ChEBI" id="CHEBI:58354"/>
        <dbReference type="ChEBI" id="CHEBI:456216"/>
        <dbReference type="EC" id="2.7.1.49"/>
    </reaction>
</comment>
<dbReference type="Pfam" id="PF08543">
    <property type="entry name" value="Phos_pyr_kin"/>
    <property type="match status" value="1"/>
</dbReference>
<evidence type="ECO:0000256" key="7">
    <source>
        <dbReference type="ARBA" id="ARBA00019161"/>
    </source>
</evidence>
<dbReference type="GO" id="GO:0005829">
    <property type="term" value="C:cytosol"/>
    <property type="evidence" value="ECO:0007669"/>
    <property type="project" value="TreeGrafter"/>
</dbReference>
<dbReference type="InterPro" id="IPR004399">
    <property type="entry name" value="HMP/HMP-P_kinase_dom"/>
</dbReference>
<comment type="similarity">
    <text evidence="4">Belongs to the ThiD family.</text>
</comment>
<dbReference type="CDD" id="cd01169">
    <property type="entry name" value="HMPP_kinase"/>
    <property type="match status" value="1"/>
</dbReference>
<evidence type="ECO:0000256" key="2">
    <source>
        <dbReference type="ARBA" id="ARBA00000565"/>
    </source>
</evidence>
<evidence type="ECO:0000256" key="8">
    <source>
        <dbReference type="ARBA" id="ARBA00022679"/>
    </source>
</evidence>
<evidence type="ECO:0000256" key="6">
    <source>
        <dbReference type="ARBA" id="ARBA00012963"/>
    </source>
</evidence>
<dbReference type="SUPFAM" id="SSF53613">
    <property type="entry name" value="Ribokinase-like"/>
    <property type="match status" value="1"/>
</dbReference>
<comment type="catalytic activity">
    <reaction evidence="2">
        <text>4-amino-2-methyl-5-(phosphooxymethyl)pyrimidine + ATP = 4-amino-2-methyl-5-(diphosphooxymethyl)pyrimidine + ADP</text>
        <dbReference type="Rhea" id="RHEA:19893"/>
        <dbReference type="ChEBI" id="CHEBI:30616"/>
        <dbReference type="ChEBI" id="CHEBI:57841"/>
        <dbReference type="ChEBI" id="CHEBI:58354"/>
        <dbReference type="ChEBI" id="CHEBI:456216"/>
        <dbReference type="EC" id="2.7.4.7"/>
    </reaction>
</comment>
<dbReference type="EC" id="2.7.4.7" evidence="6"/>
<evidence type="ECO:0000256" key="15">
    <source>
        <dbReference type="ARBA" id="ARBA00043176"/>
    </source>
</evidence>
<keyword evidence="12" id="KW-0784">Thiamine biosynthesis</keyword>
<dbReference type="NCBIfam" id="TIGR00097">
    <property type="entry name" value="HMP-P_kinase"/>
    <property type="match status" value="1"/>
</dbReference>
<accession>A0A133KGF0</accession>
<evidence type="ECO:0000259" key="16">
    <source>
        <dbReference type="Pfam" id="PF08543"/>
    </source>
</evidence>
<dbReference type="GO" id="GO:0008972">
    <property type="term" value="F:phosphomethylpyrimidine kinase activity"/>
    <property type="evidence" value="ECO:0007669"/>
    <property type="project" value="UniProtKB-EC"/>
</dbReference>
<evidence type="ECO:0000256" key="1">
    <source>
        <dbReference type="ARBA" id="ARBA00000151"/>
    </source>
</evidence>